<organism evidence="2 3">
    <name type="scientific">Coprinopsis cinerea (strain Okayama-7 / 130 / ATCC MYA-4618 / FGSC 9003)</name>
    <name type="common">Inky cap fungus</name>
    <name type="synonym">Hormographiella aspergillata</name>
    <dbReference type="NCBI Taxonomy" id="240176"/>
    <lineage>
        <taxon>Eukaryota</taxon>
        <taxon>Fungi</taxon>
        <taxon>Dikarya</taxon>
        <taxon>Basidiomycota</taxon>
        <taxon>Agaricomycotina</taxon>
        <taxon>Agaricomycetes</taxon>
        <taxon>Agaricomycetidae</taxon>
        <taxon>Agaricales</taxon>
        <taxon>Agaricineae</taxon>
        <taxon>Psathyrellaceae</taxon>
        <taxon>Coprinopsis</taxon>
    </lineage>
</organism>
<keyword evidence="3" id="KW-1185">Reference proteome</keyword>
<dbReference type="Proteomes" id="UP000001861">
    <property type="component" value="Unassembled WGS sequence"/>
</dbReference>
<dbReference type="KEGG" id="cci:CC1G_07297"/>
<dbReference type="SUPFAM" id="SSF56112">
    <property type="entry name" value="Protein kinase-like (PK-like)"/>
    <property type="match status" value="1"/>
</dbReference>
<dbReference type="EMBL" id="AACS02000012">
    <property type="protein sequence ID" value="EAU86639.1"/>
    <property type="molecule type" value="Genomic_DNA"/>
</dbReference>
<dbReference type="Pfam" id="PF17667">
    <property type="entry name" value="Pkinase_fungal"/>
    <property type="match status" value="1"/>
</dbReference>
<sequence length="647" mass="73660">MASDPFPNELLDAVIDDLDPKTDAQTLSSLALVNQHATTIVNERRFKNVALIRSLGGRRCEGLWELVKANPNLVHNILSLQLADNSIDGGGFFFGVSDESSDEDDGDEWTSTGRVGWLGERRPVAPGLVELLTAVKPTLQVLAVCSRLQWRSLSRPVRRALLELASSPALKVLKLGRFIQIPISLFLTSPHLKQLSSKRTYISPSNSRTSNEPSQVLADELGQLDVLELRDSFSELQFLPLSLSKLRRLVVEFSPEENMFTQRMPHDVKDALWNLLEDLPLKEFRLLFVLPSHFSAQLSALTQFILFTKWPLRVLEVAVIYRDNLDAWMGPLSLVLAKMKTLEELRLEVYPISEARSDAYDRRGATDIECRPAWESLEKALVQLSTLRKLVIVFDERHRETEMYRDPEDTLKAAMPTLLGDGRSLRFAVEWNERPEVYYDPECHHAARRAGHVLHRDLSESNIMFVRTLVDDEVTVVGILNDWDTASFLNGANQVPQSAAQNRTGTPPFMSDHLLYGQAPTTTSRFKRKATEPVRHSYQHDVESFFYILLWAAIHYRFDGTKDDTPSRVDNWASSNVEAVRRWKVEVMTRENYFLDEVLEPFVLPHFTELGQQWIVPMYDLIVTSRMKGSNVELTYEAVIEAIGEEA</sequence>
<name>A8NNM5_COPC7</name>
<proteinExistence type="predicted"/>
<keyword evidence="2" id="KW-0808">Transferase</keyword>
<dbReference type="RefSeq" id="XP_001835155.1">
    <property type="nucleotide sequence ID" value="XM_001835103.1"/>
</dbReference>
<evidence type="ECO:0000259" key="1">
    <source>
        <dbReference type="Pfam" id="PF17667"/>
    </source>
</evidence>
<dbReference type="Gene3D" id="1.10.510.10">
    <property type="entry name" value="Transferase(Phosphotransferase) domain 1"/>
    <property type="match status" value="1"/>
</dbReference>
<dbReference type="InParanoid" id="A8NNM5"/>
<dbReference type="InterPro" id="IPR011009">
    <property type="entry name" value="Kinase-like_dom_sf"/>
</dbReference>
<dbReference type="VEuPathDB" id="FungiDB:CC1G_07297"/>
<dbReference type="OrthoDB" id="5569250at2759"/>
<dbReference type="AlphaFoldDB" id="A8NNM5"/>
<comment type="caution">
    <text evidence="2">The sequence shown here is derived from an EMBL/GenBank/DDBJ whole genome shotgun (WGS) entry which is preliminary data.</text>
</comment>
<dbReference type="GO" id="GO:0016301">
    <property type="term" value="F:kinase activity"/>
    <property type="evidence" value="ECO:0007669"/>
    <property type="project" value="UniProtKB-KW"/>
</dbReference>
<dbReference type="eggNOG" id="ENOG502SVH8">
    <property type="taxonomic scope" value="Eukaryota"/>
</dbReference>
<evidence type="ECO:0000313" key="3">
    <source>
        <dbReference type="Proteomes" id="UP000001861"/>
    </source>
</evidence>
<dbReference type="InterPro" id="IPR040976">
    <property type="entry name" value="Pkinase_fungal"/>
</dbReference>
<gene>
    <name evidence="2" type="ORF">CC1G_07297</name>
</gene>
<feature type="domain" description="Fungal-type protein kinase" evidence="1">
    <location>
        <begin position="445"/>
        <end position="552"/>
    </location>
</feature>
<keyword evidence="2" id="KW-0418">Kinase</keyword>
<accession>A8NNM5</accession>
<reference evidence="2 3" key="1">
    <citation type="journal article" date="2010" name="Proc. Natl. Acad. Sci. U.S.A.">
        <title>Insights into evolution of multicellular fungi from the assembled chromosomes of the mushroom Coprinopsis cinerea (Coprinus cinereus).</title>
        <authorList>
            <person name="Stajich J.E."/>
            <person name="Wilke S.K."/>
            <person name="Ahren D."/>
            <person name="Au C.H."/>
            <person name="Birren B.W."/>
            <person name="Borodovsky M."/>
            <person name="Burns C."/>
            <person name="Canback B."/>
            <person name="Casselton L.A."/>
            <person name="Cheng C.K."/>
            <person name="Deng J."/>
            <person name="Dietrich F.S."/>
            <person name="Fargo D.C."/>
            <person name="Farman M.L."/>
            <person name="Gathman A.C."/>
            <person name="Goldberg J."/>
            <person name="Guigo R."/>
            <person name="Hoegger P.J."/>
            <person name="Hooker J.B."/>
            <person name="Huggins A."/>
            <person name="James T.Y."/>
            <person name="Kamada T."/>
            <person name="Kilaru S."/>
            <person name="Kodira C."/>
            <person name="Kues U."/>
            <person name="Kupfer D."/>
            <person name="Kwan H.S."/>
            <person name="Lomsadze A."/>
            <person name="Li W."/>
            <person name="Lilly W.W."/>
            <person name="Ma L.J."/>
            <person name="Mackey A.J."/>
            <person name="Manning G."/>
            <person name="Martin F."/>
            <person name="Muraguchi H."/>
            <person name="Natvig D.O."/>
            <person name="Palmerini H."/>
            <person name="Ramesh M.A."/>
            <person name="Rehmeyer C.J."/>
            <person name="Roe B.A."/>
            <person name="Shenoy N."/>
            <person name="Stanke M."/>
            <person name="Ter-Hovhannisyan V."/>
            <person name="Tunlid A."/>
            <person name="Velagapudi R."/>
            <person name="Vision T.J."/>
            <person name="Zeng Q."/>
            <person name="Zolan M.E."/>
            <person name="Pukkila P.J."/>
        </authorList>
    </citation>
    <scope>NUCLEOTIDE SEQUENCE [LARGE SCALE GENOMIC DNA]</scope>
    <source>
        <strain evidence="3">Okayama-7 / 130 / ATCC MYA-4618 / FGSC 9003</strain>
    </source>
</reference>
<dbReference type="GeneID" id="6011682"/>
<protein>
    <submittedName>
        <fullName evidence="2">Other/FunK1 protein kinase</fullName>
    </submittedName>
</protein>
<dbReference type="SUPFAM" id="SSF52047">
    <property type="entry name" value="RNI-like"/>
    <property type="match status" value="1"/>
</dbReference>
<evidence type="ECO:0000313" key="2">
    <source>
        <dbReference type="EMBL" id="EAU86639.1"/>
    </source>
</evidence>
<dbReference type="PANTHER" id="PTHR38248:SF2">
    <property type="entry name" value="FUNK1 11"/>
    <property type="match status" value="1"/>
</dbReference>
<dbReference type="PANTHER" id="PTHR38248">
    <property type="entry name" value="FUNK1 6"/>
    <property type="match status" value="1"/>
</dbReference>